<dbReference type="InterPro" id="IPR024654">
    <property type="entry name" value="Calcineurin-like_PHP_lpxH"/>
</dbReference>
<dbReference type="Gene3D" id="3.60.21.10">
    <property type="match status" value="1"/>
</dbReference>
<feature type="domain" description="Calcineurin-like phosphoesterase" evidence="3">
    <location>
        <begin position="1"/>
        <end position="143"/>
    </location>
</feature>
<sequence length="166" mass="19206">MKLLIMSDTHGDEDIIERVKGYHPDAYKIIHCGDSELPYAHPSMQEIERVKGNCDNDPNYLEEILFQINSDRVYVTHGHLYDVKNSPMKLVYRAQEVGAQIVCFGHSHVLTAEYIEDTLFINPGSLLKPRRIKEKSFVTLTITATHFTLDCYDDNNNLIDQLFFER</sequence>
<dbReference type="Proteomes" id="UP000600565">
    <property type="component" value="Unassembled WGS sequence"/>
</dbReference>
<keyword evidence="5" id="KW-1185">Reference proteome</keyword>
<dbReference type="NCBIfam" id="TIGR00040">
    <property type="entry name" value="yfcE"/>
    <property type="match status" value="1"/>
</dbReference>
<comment type="caution">
    <text evidence="4">The sequence shown here is derived from an EMBL/GenBank/DDBJ whole genome shotgun (WGS) entry which is preliminary data.</text>
</comment>
<organism evidence="4 5">
    <name type="scientific">Solibacillus merdavium</name>
    <dbReference type="NCBI Taxonomy" id="2762218"/>
    <lineage>
        <taxon>Bacteria</taxon>
        <taxon>Bacillati</taxon>
        <taxon>Bacillota</taxon>
        <taxon>Bacilli</taxon>
        <taxon>Bacillales</taxon>
        <taxon>Caryophanaceae</taxon>
        <taxon>Solibacillus</taxon>
    </lineage>
</organism>
<evidence type="ECO:0000259" key="3">
    <source>
        <dbReference type="Pfam" id="PF12850"/>
    </source>
</evidence>
<evidence type="ECO:0000256" key="2">
    <source>
        <dbReference type="RuleBase" id="RU362039"/>
    </source>
</evidence>
<evidence type="ECO:0000313" key="5">
    <source>
        <dbReference type="Proteomes" id="UP000600565"/>
    </source>
</evidence>
<dbReference type="RefSeq" id="WP_191702812.1">
    <property type="nucleotide sequence ID" value="NZ_JACSPW010000002.1"/>
</dbReference>
<dbReference type="PANTHER" id="PTHR11124">
    <property type="entry name" value="VACUOLAR SORTING PROTEIN VPS29"/>
    <property type="match status" value="1"/>
</dbReference>
<accession>A0ABR8XJW6</accession>
<dbReference type="InterPro" id="IPR029052">
    <property type="entry name" value="Metallo-depent_PP-like"/>
</dbReference>
<evidence type="ECO:0000313" key="4">
    <source>
        <dbReference type="EMBL" id="MBD8032216.1"/>
    </source>
</evidence>
<dbReference type="InterPro" id="IPR000979">
    <property type="entry name" value="Phosphodiesterase_MJ0936/Vps29"/>
</dbReference>
<comment type="cofactor">
    <cofactor evidence="2">
        <name>a divalent metal cation</name>
        <dbReference type="ChEBI" id="CHEBI:60240"/>
    </cofactor>
</comment>
<dbReference type="Pfam" id="PF12850">
    <property type="entry name" value="Metallophos_2"/>
    <property type="match status" value="1"/>
</dbReference>
<evidence type="ECO:0000256" key="1">
    <source>
        <dbReference type="ARBA" id="ARBA00008950"/>
    </source>
</evidence>
<name>A0ABR8XJW6_9BACL</name>
<dbReference type="EMBL" id="JACSPW010000002">
    <property type="protein sequence ID" value="MBD8032216.1"/>
    <property type="molecule type" value="Genomic_DNA"/>
</dbReference>
<dbReference type="SUPFAM" id="SSF56300">
    <property type="entry name" value="Metallo-dependent phosphatases"/>
    <property type="match status" value="1"/>
</dbReference>
<protein>
    <recommendedName>
        <fullName evidence="2">Phosphoesterase</fullName>
        <ecNumber evidence="2">3.1.4.-</ecNumber>
    </recommendedName>
</protein>
<proteinExistence type="inferred from homology"/>
<dbReference type="EC" id="3.1.4.-" evidence="2"/>
<reference evidence="4 5" key="1">
    <citation type="submission" date="2020-08" db="EMBL/GenBank/DDBJ databases">
        <title>A Genomic Blueprint of the Chicken Gut Microbiome.</title>
        <authorList>
            <person name="Gilroy R."/>
            <person name="Ravi A."/>
            <person name="Getino M."/>
            <person name="Pursley I."/>
            <person name="Horton D.L."/>
            <person name="Alikhan N.-F."/>
            <person name="Baker D."/>
            <person name="Gharbi K."/>
            <person name="Hall N."/>
            <person name="Watson M."/>
            <person name="Adriaenssens E.M."/>
            <person name="Foster-Nyarko E."/>
            <person name="Jarju S."/>
            <person name="Secka A."/>
            <person name="Antonio M."/>
            <person name="Oren A."/>
            <person name="Chaudhuri R."/>
            <person name="La Ragione R.M."/>
            <person name="Hildebrand F."/>
            <person name="Pallen M.J."/>
        </authorList>
    </citation>
    <scope>NUCLEOTIDE SEQUENCE [LARGE SCALE GENOMIC DNA]</scope>
    <source>
        <strain evidence="4 5">Sa1YVA6</strain>
    </source>
</reference>
<comment type="similarity">
    <text evidence="1 2">Belongs to the metallophosphoesterase superfamily. YfcE family.</text>
</comment>
<keyword evidence="2" id="KW-0479">Metal-binding</keyword>
<gene>
    <name evidence="4" type="ORF">H9632_03990</name>
</gene>